<evidence type="ECO:0000313" key="3">
    <source>
        <dbReference type="Proteomes" id="UP000012065"/>
    </source>
</evidence>
<proteinExistence type="predicted"/>
<feature type="compositionally biased region" description="Low complexity" evidence="1">
    <location>
        <begin position="121"/>
        <end position="140"/>
    </location>
</feature>
<evidence type="ECO:0000256" key="1">
    <source>
        <dbReference type="SAM" id="MobiDB-lite"/>
    </source>
</evidence>
<reference evidence="2 3" key="1">
    <citation type="journal article" date="2013" name="J. Biotechnol.">
        <title>Establishment and interpretation of the genome sequence of the phytopathogenic fungus Rhizoctonia solani AG1-IB isolate 7/3/14.</title>
        <authorList>
            <person name="Wibberg D.W."/>
            <person name="Jelonek L.J."/>
            <person name="Rupp O.R."/>
            <person name="Hennig M.H."/>
            <person name="Eikmeyer F.E."/>
            <person name="Goesmann A.G."/>
            <person name="Hartmann A.H."/>
            <person name="Borriss R.B."/>
            <person name="Grosch R.G."/>
            <person name="Puehler A.P."/>
            <person name="Schlueter A.S."/>
        </authorList>
    </citation>
    <scope>NUCLEOTIDE SEQUENCE [LARGE SCALE GENOMIC DNA]</scope>
    <source>
        <strain evidence="3">AG1-IB / isolate 7/3/14</strain>
    </source>
</reference>
<dbReference type="EMBL" id="CAOJ01002019">
    <property type="protein sequence ID" value="CCO27538.1"/>
    <property type="molecule type" value="Genomic_DNA"/>
</dbReference>
<dbReference type="AlphaFoldDB" id="M5BJT6"/>
<feature type="region of interest" description="Disordered" evidence="1">
    <location>
        <begin position="112"/>
        <end position="171"/>
    </location>
</feature>
<dbReference type="HOGENOM" id="CLU_1563942_0_0_1"/>
<evidence type="ECO:0000313" key="2">
    <source>
        <dbReference type="EMBL" id="CCO27538.1"/>
    </source>
</evidence>
<organism evidence="2 3">
    <name type="scientific">Thanatephorus cucumeris (strain AG1-IB / isolate 7/3/14)</name>
    <name type="common">Lettuce bottom rot fungus</name>
    <name type="synonym">Rhizoctonia solani</name>
    <dbReference type="NCBI Taxonomy" id="1108050"/>
    <lineage>
        <taxon>Eukaryota</taxon>
        <taxon>Fungi</taxon>
        <taxon>Dikarya</taxon>
        <taxon>Basidiomycota</taxon>
        <taxon>Agaricomycotina</taxon>
        <taxon>Agaricomycetes</taxon>
        <taxon>Cantharellales</taxon>
        <taxon>Ceratobasidiaceae</taxon>
        <taxon>Rhizoctonia</taxon>
        <taxon>Rhizoctonia solani AG-1</taxon>
    </lineage>
</organism>
<feature type="compositionally biased region" description="Polar residues" evidence="1">
    <location>
        <begin position="146"/>
        <end position="158"/>
    </location>
</feature>
<comment type="caution">
    <text evidence="2">The sequence shown here is derived from an EMBL/GenBank/DDBJ whole genome shotgun (WGS) entry which is preliminary data.</text>
</comment>
<protein>
    <submittedName>
        <fullName evidence="2">Uncharacterized protein</fullName>
    </submittedName>
</protein>
<dbReference type="Proteomes" id="UP000012065">
    <property type="component" value="Unassembled WGS sequence"/>
</dbReference>
<name>M5BJT6_THACB</name>
<feature type="region of interest" description="Disordered" evidence="1">
    <location>
        <begin position="68"/>
        <end position="88"/>
    </location>
</feature>
<accession>M5BJT6</accession>
<gene>
    <name evidence="2" type="ORF">BN14_01518</name>
</gene>
<sequence length="171" mass="17725">MGDWRRGCVWFDFAIDFPDKAAQAAAQAAQLGLNLGGLHLNSLSAADSARLFQALEALGYSSVPGGPKSNAGGGFQQPGATNFPGQQGTNSYSSALNVNNFANPSFYEQGSFPGQGGGYTGQQNGFHLPQQPFSHSQPPFAVDGATSPSGSMSPQQVSFDGLHAPTVSLRT</sequence>
<feature type="compositionally biased region" description="Polar residues" evidence="1">
    <location>
        <begin position="78"/>
        <end position="88"/>
    </location>
</feature>